<proteinExistence type="inferred from homology"/>
<evidence type="ECO:0000256" key="1">
    <source>
        <dbReference type="ARBA" id="ARBA00010552"/>
    </source>
</evidence>
<name>A0A383BLE1_9ZZZZ</name>
<dbReference type="GO" id="GO:0005829">
    <property type="term" value="C:cytosol"/>
    <property type="evidence" value="ECO:0007669"/>
    <property type="project" value="TreeGrafter"/>
</dbReference>
<keyword evidence="2" id="KW-1133">Transmembrane helix</keyword>
<evidence type="ECO:0008006" key="4">
    <source>
        <dbReference type="Google" id="ProtNLM"/>
    </source>
</evidence>
<dbReference type="EMBL" id="UINC01201396">
    <property type="protein sequence ID" value="SVE20722.1"/>
    <property type="molecule type" value="Genomic_DNA"/>
</dbReference>
<feature type="transmembrane region" description="Helical" evidence="2">
    <location>
        <begin position="7"/>
        <end position="25"/>
    </location>
</feature>
<organism evidence="3">
    <name type="scientific">marine metagenome</name>
    <dbReference type="NCBI Taxonomy" id="408172"/>
    <lineage>
        <taxon>unclassified sequences</taxon>
        <taxon>metagenomes</taxon>
        <taxon>ecological metagenomes</taxon>
    </lineage>
</organism>
<dbReference type="Pfam" id="PF01042">
    <property type="entry name" value="Ribonuc_L-PSP"/>
    <property type="match status" value="1"/>
</dbReference>
<keyword evidence="2" id="KW-0812">Transmembrane</keyword>
<dbReference type="PANTHER" id="PTHR11803:SF58">
    <property type="entry name" value="PROTEIN HMF1-RELATED"/>
    <property type="match status" value="1"/>
</dbReference>
<protein>
    <recommendedName>
        <fullName evidence="4">RidA family protein</fullName>
    </recommendedName>
</protein>
<dbReference type="CDD" id="cd00448">
    <property type="entry name" value="YjgF_YER057c_UK114_family"/>
    <property type="match status" value="1"/>
</dbReference>
<dbReference type="GO" id="GO:0019239">
    <property type="term" value="F:deaminase activity"/>
    <property type="evidence" value="ECO:0007669"/>
    <property type="project" value="TreeGrafter"/>
</dbReference>
<dbReference type="PANTHER" id="PTHR11803">
    <property type="entry name" value="2-IMINOBUTANOATE/2-IMINOPROPANOATE DEAMINASE RIDA"/>
    <property type="match status" value="1"/>
</dbReference>
<evidence type="ECO:0000256" key="2">
    <source>
        <dbReference type="SAM" id="Phobius"/>
    </source>
</evidence>
<gene>
    <name evidence="3" type="ORF">METZ01_LOCUS473576</name>
</gene>
<keyword evidence="2" id="KW-0472">Membrane</keyword>
<evidence type="ECO:0000313" key="3">
    <source>
        <dbReference type="EMBL" id="SVE20722.1"/>
    </source>
</evidence>
<dbReference type="Gene3D" id="3.30.1330.40">
    <property type="entry name" value="RutC-like"/>
    <property type="match status" value="1"/>
</dbReference>
<dbReference type="AlphaFoldDB" id="A0A383BLE1"/>
<sequence>MKKGTRTTLIVIGVIALVFIFFAFFTETEIRIEVNTNSKEATPEYSTEGTTYFKSELAGQDLPFSDAALVGNTLYISGKGGVLPGTRTVPEDPKEEARLLMEDFKTTLERLEMTMDDLVYVTVYCTDLSLYSDFNEVYRSYFSKDFPPRAFVGSGPLLFGLRFEMQGIAVKDL</sequence>
<comment type="similarity">
    <text evidence="1">Belongs to the RutC family.</text>
</comment>
<accession>A0A383BLE1</accession>
<dbReference type="InterPro" id="IPR035959">
    <property type="entry name" value="RutC-like_sf"/>
</dbReference>
<reference evidence="3" key="1">
    <citation type="submission" date="2018-05" db="EMBL/GenBank/DDBJ databases">
        <authorList>
            <person name="Lanie J.A."/>
            <person name="Ng W.-L."/>
            <person name="Kazmierczak K.M."/>
            <person name="Andrzejewski T.M."/>
            <person name="Davidsen T.M."/>
            <person name="Wayne K.J."/>
            <person name="Tettelin H."/>
            <person name="Glass J.I."/>
            <person name="Rusch D."/>
            <person name="Podicherti R."/>
            <person name="Tsui H.-C.T."/>
            <person name="Winkler M.E."/>
        </authorList>
    </citation>
    <scope>NUCLEOTIDE SEQUENCE</scope>
</reference>
<dbReference type="SUPFAM" id="SSF55298">
    <property type="entry name" value="YjgF-like"/>
    <property type="match status" value="1"/>
</dbReference>
<dbReference type="InterPro" id="IPR006175">
    <property type="entry name" value="YjgF/YER057c/UK114"/>
</dbReference>